<evidence type="ECO:0000313" key="4">
    <source>
        <dbReference type="EMBL" id="MXY92231.1"/>
    </source>
</evidence>
<proteinExistence type="predicted"/>
<dbReference type="InterPro" id="IPR036291">
    <property type="entry name" value="NAD(P)-bd_dom_sf"/>
</dbReference>
<evidence type="ECO:0000259" key="3">
    <source>
        <dbReference type="Pfam" id="PF22725"/>
    </source>
</evidence>
<dbReference type="GO" id="GO:0016491">
    <property type="term" value="F:oxidoreductase activity"/>
    <property type="evidence" value="ECO:0007669"/>
    <property type="project" value="UniProtKB-KW"/>
</dbReference>
<protein>
    <submittedName>
        <fullName evidence="4">Gfo/Idh/MocA family oxidoreductase</fullName>
    </submittedName>
</protein>
<evidence type="ECO:0000256" key="1">
    <source>
        <dbReference type="ARBA" id="ARBA00023002"/>
    </source>
</evidence>
<comment type="caution">
    <text evidence="4">The sequence shown here is derived from an EMBL/GenBank/DDBJ whole genome shotgun (WGS) entry which is preliminary data.</text>
</comment>
<gene>
    <name evidence="4" type="ORF">F4Y42_02150</name>
</gene>
<dbReference type="SUPFAM" id="SSF51735">
    <property type="entry name" value="NAD(P)-binding Rossmann-fold domains"/>
    <property type="match status" value="1"/>
</dbReference>
<dbReference type="InterPro" id="IPR055170">
    <property type="entry name" value="GFO_IDH_MocA-like_dom"/>
</dbReference>
<dbReference type="SUPFAM" id="SSF55347">
    <property type="entry name" value="Glyceraldehyde-3-phosphate dehydrogenase-like, C-terminal domain"/>
    <property type="match status" value="1"/>
</dbReference>
<dbReference type="AlphaFoldDB" id="A0A6B0YQ00"/>
<dbReference type="Gene3D" id="3.30.360.10">
    <property type="entry name" value="Dihydrodipicolinate Reductase, domain 2"/>
    <property type="match status" value="1"/>
</dbReference>
<reference evidence="4" key="1">
    <citation type="submission" date="2019-09" db="EMBL/GenBank/DDBJ databases">
        <title>Characterisation of the sponge microbiome using genome-centric metagenomics.</title>
        <authorList>
            <person name="Engelberts J.P."/>
            <person name="Robbins S.J."/>
            <person name="De Goeij J.M."/>
            <person name="Aranda M."/>
            <person name="Bell S.C."/>
            <person name="Webster N.S."/>
        </authorList>
    </citation>
    <scope>NUCLEOTIDE SEQUENCE</scope>
    <source>
        <strain evidence="4">SB0664_bin_27</strain>
    </source>
</reference>
<dbReference type="Gene3D" id="3.40.50.720">
    <property type="entry name" value="NAD(P)-binding Rossmann-like Domain"/>
    <property type="match status" value="1"/>
</dbReference>
<accession>A0A6B0YQ00</accession>
<feature type="domain" description="Gfo/Idh/MocA-like oxidoreductase N-terminal" evidence="2">
    <location>
        <begin position="22"/>
        <end position="149"/>
    </location>
</feature>
<dbReference type="GO" id="GO:0000166">
    <property type="term" value="F:nucleotide binding"/>
    <property type="evidence" value="ECO:0007669"/>
    <property type="project" value="InterPro"/>
</dbReference>
<evidence type="ECO:0000259" key="2">
    <source>
        <dbReference type="Pfam" id="PF01408"/>
    </source>
</evidence>
<dbReference type="PANTHER" id="PTHR43818">
    <property type="entry name" value="BCDNA.GH03377"/>
    <property type="match status" value="1"/>
</dbReference>
<name>A0A6B0YQ00_9CHLR</name>
<dbReference type="PANTHER" id="PTHR43818:SF11">
    <property type="entry name" value="BCDNA.GH03377"/>
    <property type="match status" value="1"/>
</dbReference>
<dbReference type="Pfam" id="PF01408">
    <property type="entry name" value="GFO_IDH_MocA"/>
    <property type="match status" value="1"/>
</dbReference>
<keyword evidence="1" id="KW-0560">Oxidoreductase</keyword>
<dbReference type="EMBL" id="VXRG01000023">
    <property type="protein sequence ID" value="MXY92231.1"/>
    <property type="molecule type" value="Genomic_DNA"/>
</dbReference>
<organism evidence="4">
    <name type="scientific">Caldilineaceae bacterium SB0664_bin_27</name>
    <dbReference type="NCBI Taxonomy" id="2605260"/>
    <lineage>
        <taxon>Bacteria</taxon>
        <taxon>Bacillati</taxon>
        <taxon>Chloroflexota</taxon>
        <taxon>Caldilineae</taxon>
        <taxon>Caldilineales</taxon>
        <taxon>Caldilineaceae</taxon>
    </lineage>
</organism>
<feature type="domain" description="GFO/IDH/MocA-like oxidoreductase" evidence="3">
    <location>
        <begin position="157"/>
        <end position="293"/>
    </location>
</feature>
<dbReference type="InterPro" id="IPR050463">
    <property type="entry name" value="Gfo/Idh/MocA_oxidrdct_glycsds"/>
</dbReference>
<sequence length="399" mass="44128">MSEGSGFTSMAGARAEGDAPEIGVGMLGYAFMGKAHSHAMLNIAHMMYPPPALPRLVGIAGRDEHAVAEAARRYGYDGYYTDWRAMLDNDDIQLFDNGGPNDTHADPCILAAERGKHILCEKPLARTADEAQSMVEAVQKAGVKNMVAFNYRFVPAIRQIRKLVDSGLLGQIYHFRAVYLQEWVMAHYDLPMIWRLQKSVAGSGALGDLGAHIIDLGRYLVGEIKSVSGMTRTFIDERPWDDGTMGKVDVDDAFTALLEFDNGAIGTVEASRFAAGRKNGQRLEINAEKASIVFNLERLNELEIFWVGDEPAEAQGFRNVLVSEPFHPWWENWWPQGHMIGWEHTFVHEITHLLDCIVNDGDVSPIGADFVDGYRNAVICDAILESAASGRHVDCVYAV</sequence>
<dbReference type="InterPro" id="IPR000683">
    <property type="entry name" value="Gfo/Idh/MocA-like_OxRdtase_N"/>
</dbReference>
<dbReference type="Pfam" id="PF22725">
    <property type="entry name" value="GFO_IDH_MocA_C3"/>
    <property type="match status" value="1"/>
</dbReference>